<protein>
    <submittedName>
        <fullName evidence="7">Globin family protein</fullName>
    </submittedName>
</protein>
<dbReference type="PANTHER" id="PTHR43396:SF3">
    <property type="entry name" value="FLAVOHEMOPROTEIN"/>
    <property type="match status" value="1"/>
</dbReference>
<keyword evidence="3" id="KW-0479">Metal-binding</keyword>
<keyword evidence="5" id="KW-0813">Transport</keyword>
<sequence>MSAVISTQEVALVRRSFALVEPIADTAAALFYGHLFEAAPSLRRLFRGDMAQQGHQLMQMMGAAMRLLDQPEQLLPVLRQLGARHVGYGVQDAHYALVGAALIKTLEQGLGDAFDADTRAAWLAVYGLISRTMMDAAKPELALAA</sequence>
<proteinExistence type="inferred from homology"/>
<accession>A0ABT8DWU8</accession>
<keyword evidence="8" id="KW-1185">Reference proteome</keyword>
<dbReference type="InterPro" id="IPR000971">
    <property type="entry name" value="Globin"/>
</dbReference>
<dbReference type="SUPFAM" id="SSF46458">
    <property type="entry name" value="Globin-like"/>
    <property type="match status" value="1"/>
</dbReference>
<dbReference type="PROSITE" id="PS01033">
    <property type="entry name" value="GLOBIN"/>
    <property type="match status" value="1"/>
</dbReference>
<dbReference type="InterPro" id="IPR009050">
    <property type="entry name" value="Globin-like_sf"/>
</dbReference>
<comment type="caution">
    <text evidence="7">The sequence shown here is derived from an EMBL/GenBank/DDBJ whole genome shotgun (WGS) entry which is preliminary data.</text>
</comment>
<evidence type="ECO:0000256" key="1">
    <source>
        <dbReference type="ARBA" id="ARBA00022617"/>
    </source>
</evidence>
<keyword evidence="4" id="KW-0408">Iron</keyword>
<evidence type="ECO:0000256" key="3">
    <source>
        <dbReference type="ARBA" id="ARBA00022723"/>
    </source>
</evidence>
<dbReference type="Proteomes" id="UP001228044">
    <property type="component" value="Unassembled WGS sequence"/>
</dbReference>
<dbReference type="CDD" id="cd12131">
    <property type="entry name" value="HGbI-like"/>
    <property type="match status" value="1"/>
</dbReference>
<dbReference type="InterPro" id="IPR012292">
    <property type="entry name" value="Globin/Proto"/>
</dbReference>
<dbReference type="PANTHER" id="PTHR43396">
    <property type="entry name" value="FLAVOHEMOPROTEIN"/>
    <property type="match status" value="1"/>
</dbReference>
<dbReference type="EMBL" id="JAUHHC010000005">
    <property type="protein sequence ID" value="MDN3922563.1"/>
    <property type="molecule type" value="Genomic_DNA"/>
</dbReference>
<evidence type="ECO:0000256" key="5">
    <source>
        <dbReference type="RuleBase" id="RU000356"/>
    </source>
</evidence>
<evidence type="ECO:0000259" key="6">
    <source>
        <dbReference type="PROSITE" id="PS01033"/>
    </source>
</evidence>
<dbReference type="RefSeq" id="WP_290360861.1">
    <property type="nucleotide sequence ID" value="NZ_JAUHHC010000005.1"/>
</dbReference>
<dbReference type="PRINTS" id="PR01907">
    <property type="entry name" value="WORMGLOBIN"/>
</dbReference>
<reference evidence="7 8" key="1">
    <citation type="submission" date="2023-06" db="EMBL/GenBank/DDBJ databases">
        <title>Pelomonas sp. PFR6 16S ribosomal RNA gene Genome sequencing and assembly.</title>
        <authorList>
            <person name="Woo H."/>
        </authorList>
    </citation>
    <scope>NUCLEOTIDE SEQUENCE [LARGE SCALE GENOMIC DNA]</scope>
    <source>
        <strain evidence="7 8">PFR6</strain>
    </source>
</reference>
<dbReference type="Gene3D" id="1.10.490.10">
    <property type="entry name" value="Globins"/>
    <property type="match status" value="1"/>
</dbReference>
<name>A0ABT8DWU8_9BURK</name>
<keyword evidence="2 5" id="KW-0561">Oxygen transport</keyword>
<feature type="domain" description="Globin" evidence="6">
    <location>
        <begin position="4"/>
        <end position="138"/>
    </location>
</feature>
<evidence type="ECO:0000313" key="8">
    <source>
        <dbReference type="Proteomes" id="UP001228044"/>
    </source>
</evidence>
<evidence type="ECO:0000256" key="2">
    <source>
        <dbReference type="ARBA" id="ARBA00022621"/>
    </source>
</evidence>
<organism evidence="7 8">
    <name type="scientific">Roseateles violae</name>
    <dbReference type="NCBI Taxonomy" id="3058042"/>
    <lineage>
        <taxon>Bacteria</taxon>
        <taxon>Pseudomonadati</taxon>
        <taxon>Pseudomonadota</taxon>
        <taxon>Betaproteobacteria</taxon>
        <taxon>Burkholderiales</taxon>
        <taxon>Sphaerotilaceae</taxon>
        <taxon>Roseateles</taxon>
    </lineage>
</organism>
<dbReference type="Pfam" id="PF00042">
    <property type="entry name" value="Globin"/>
    <property type="match status" value="1"/>
</dbReference>
<gene>
    <name evidence="7" type="ORF">QWJ38_19910</name>
</gene>
<keyword evidence="1 5" id="KW-0349">Heme</keyword>
<comment type="similarity">
    <text evidence="5">Belongs to the globin family.</text>
</comment>
<evidence type="ECO:0000256" key="4">
    <source>
        <dbReference type="ARBA" id="ARBA00023004"/>
    </source>
</evidence>
<evidence type="ECO:0000313" key="7">
    <source>
        <dbReference type="EMBL" id="MDN3922563.1"/>
    </source>
</evidence>